<feature type="signal peptide" evidence="1">
    <location>
        <begin position="1"/>
        <end position="20"/>
    </location>
</feature>
<name>A0AAV9GGK0_9PEZI</name>
<evidence type="ECO:0000313" key="2">
    <source>
        <dbReference type="EMBL" id="KAK4447284.1"/>
    </source>
</evidence>
<evidence type="ECO:0000256" key="1">
    <source>
        <dbReference type="SAM" id="SignalP"/>
    </source>
</evidence>
<feature type="chain" id="PRO_5043552632" description="Secreted protein" evidence="1">
    <location>
        <begin position="21"/>
        <end position="208"/>
    </location>
</feature>
<proteinExistence type="predicted"/>
<reference evidence="2" key="2">
    <citation type="submission" date="2023-05" db="EMBL/GenBank/DDBJ databases">
        <authorList>
            <consortium name="Lawrence Berkeley National Laboratory"/>
            <person name="Steindorff A."/>
            <person name="Hensen N."/>
            <person name="Bonometti L."/>
            <person name="Westerberg I."/>
            <person name="Brannstrom I.O."/>
            <person name="Guillou S."/>
            <person name="Cros-Aarteil S."/>
            <person name="Calhoun S."/>
            <person name="Haridas S."/>
            <person name="Kuo A."/>
            <person name="Mondo S."/>
            <person name="Pangilinan J."/>
            <person name="Riley R."/>
            <person name="Labutti K."/>
            <person name="Andreopoulos B."/>
            <person name="Lipzen A."/>
            <person name="Chen C."/>
            <person name="Yanf M."/>
            <person name="Daum C."/>
            <person name="Ng V."/>
            <person name="Clum A."/>
            <person name="Ohm R."/>
            <person name="Martin F."/>
            <person name="Silar P."/>
            <person name="Natvig D."/>
            <person name="Lalanne C."/>
            <person name="Gautier V."/>
            <person name="Ament-Velasquez S.L."/>
            <person name="Kruys A."/>
            <person name="Hutchinson M.I."/>
            <person name="Powell A.J."/>
            <person name="Barry K."/>
            <person name="Miller A.N."/>
            <person name="Grigoriev I.V."/>
            <person name="Debuchy R."/>
            <person name="Gladieux P."/>
            <person name="Thoren M.H."/>
            <person name="Johannesson H."/>
        </authorList>
    </citation>
    <scope>NUCLEOTIDE SEQUENCE</scope>
    <source>
        <strain evidence="2">PSN243</strain>
    </source>
</reference>
<reference evidence="2" key="1">
    <citation type="journal article" date="2023" name="Mol. Phylogenet. Evol.">
        <title>Genome-scale phylogeny and comparative genomics of the fungal order Sordariales.</title>
        <authorList>
            <person name="Hensen N."/>
            <person name="Bonometti L."/>
            <person name="Westerberg I."/>
            <person name="Brannstrom I.O."/>
            <person name="Guillou S."/>
            <person name="Cros-Aarteil S."/>
            <person name="Calhoun S."/>
            <person name="Haridas S."/>
            <person name="Kuo A."/>
            <person name="Mondo S."/>
            <person name="Pangilinan J."/>
            <person name="Riley R."/>
            <person name="LaButti K."/>
            <person name="Andreopoulos B."/>
            <person name="Lipzen A."/>
            <person name="Chen C."/>
            <person name="Yan M."/>
            <person name="Daum C."/>
            <person name="Ng V."/>
            <person name="Clum A."/>
            <person name="Steindorff A."/>
            <person name="Ohm R.A."/>
            <person name="Martin F."/>
            <person name="Silar P."/>
            <person name="Natvig D.O."/>
            <person name="Lalanne C."/>
            <person name="Gautier V."/>
            <person name="Ament-Velasquez S.L."/>
            <person name="Kruys A."/>
            <person name="Hutchinson M.I."/>
            <person name="Powell A.J."/>
            <person name="Barry K."/>
            <person name="Miller A.N."/>
            <person name="Grigoriev I.V."/>
            <person name="Debuchy R."/>
            <person name="Gladieux P."/>
            <person name="Hiltunen Thoren M."/>
            <person name="Johannesson H."/>
        </authorList>
    </citation>
    <scope>NUCLEOTIDE SEQUENCE</scope>
    <source>
        <strain evidence="2">PSN243</strain>
    </source>
</reference>
<keyword evidence="1" id="KW-0732">Signal</keyword>
<dbReference type="AlphaFoldDB" id="A0AAV9GGK0"/>
<keyword evidence="3" id="KW-1185">Reference proteome</keyword>
<accession>A0AAV9GGK0</accession>
<evidence type="ECO:0008006" key="4">
    <source>
        <dbReference type="Google" id="ProtNLM"/>
    </source>
</evidence>
<protein>
    <recommendedName>
        <fullName evidence="4">Secreted protein</fullName>
    </recommendedName>
</protein>
<dbReference type="Proteomes" id="UP001321760">
    <property type="component" value="Unassembled WGS sequence"/>
</dbReference>
<evidence type="ECO:0000313" key="3">
    <source>
        <dbReference type="Proteomes" id="UP001321760"/>
    </source>
</evidence>
<comment type="caution">
    <text evidence="2">The sequence shown here is derived from an EMBL/GenBank/DDBJ whole genome shotgun (WGS) entry which is preliminary data.</text>
</comment>
<gene>
    <name evidence="2" type="ORF">QBC34DRAFT_427571</name>
</gene>
<dbReference type="EMBL" id="MU865951">
    <property type="protein sequence ID" value="KAK4447284.1"/>
    <property type="molecule type" value="Genomic_DNA"/>
</dbReference>
<organism evidence="2 3">
    <name type="scientific">Podospora aff. communis PSN243</name>
    <dbReference type="NCBI Taxonomy" id="3040156"/>
    <lineage>
        <taxon>Eukaryota</taxon>
        <taxon>Fungi</taxon>
        <taxon>Dikarya</taxon>
        <taxon>Ascomycota</taxon>
        <taxon>Pezizomycotina</taxon>
        <taxon>Sordariomycetes</taxon>
        <taxon>Sordariomycetidae</taxon>
        <taxon>Sordariales</taxon>
        <taxon>Podosporaceae</taxon>
        <taxon>Podospora</taxon>
    </lineage>
</organism>
<sequence length="208" mass="22747">MYPSHLLVLGLGFLAQLVACIPADITDVPIDTVEISDGRKLPVANTLLWEGPAFADGPNVTLSGAPESIYKQLLDINPKYDAWDMPGHAERAAELGFTRNGTTLNPARALDKRQWGEVICGFSFFDAYWVPHCEANFNYLRILGGSCYAVPLACTRVSPCNECAFYFCDKDMAYIHATCGGITSYSSNGRRVFGGHETQLISGINRPC</sequence>